<keyword evidence="4" id="KW-1185">Reference proteome</keyword>
<gene>
    <name evidence="3" type="ORF">T440DRAFT_544678</name>
</gene>
<keyword evidence="1" id="KW-1133">Transmembrane helix</keyword>
<dbReference type="PANTHER" id="PTHR38848:SF3">
    <property type="entry name" value="G-PROTEIN COUPLED RECEPTORS FAMILY 3 PROFILE DOMAIN-CONTAINING PROTEIN"/>
    <property type="match status" value="1"/>
</dbReference>
<organism evidence="3 4">
    <name type="scientific">Plenodomus tracheiphilus IPT5</name>
    <dbReference type="NCBI Taxonomy" id="1408161"/>
    <lineage>
        <taxon>Eukaryota</taxon>
        <taxon>Fungi</taxon>
        <taxon>Dikarya</taxon>
        <taxon>Ascomycota</taxon>
        <taxon>Pezizomycotina</taxon>
        <taxon>Dothideomycetes</taxon>
        <taxon>Pleosporomycetidae</taxon>
        <taxon>Pleosporales</taxon>
        <taxon>Pleosporineae</taxon>
        <taxon>Leptosphaeriaceae</taxon>
        <taxon>Plenodomus</taxon>
    </lineage>
</organism>
<evidence type="ECO:0008006" key="5">
    <source>
        <dbReference type="Google" id="ProtNLM"/>
    </source>
</evidence>
<dbReference type="Proteomes" id="UP000799423">
    <property type="component" value="Unassembled WGS sequence"/>
</dbReference>
<feature type="chain" id="PRO_5025528689" description="G-protein coupled receptors family 1 profile domain-containing protein" evidence="2">
    <location>
        <begin position="18"/>
        <end position="356"/>
    </location>
</feature>
<evidence type="ECO:0000256" key="2">
    <source>
        <dbReference type="SAM" id="SignalP"/>
    </source>
</evidence>
<feature type="transmembrane region" description="Helical" evidence="1">
    <location>
        <begin position="277"/>
        <end position="301"/>
    </location>
</feature>
<evidence type="ECO:0000313" key="3">
    <source>
        <dbReference type="EMBL" id="KAF2854361.1"/>
    </source>
</evidence>
<protein>
    <recommendedName>
        <fullName evidence="5">G-protein coupled receptors family 1 profile domain-containing protein</fullName>
    </recommendedName>
</protein>
<reference evidence="3" key="1">
    <citation type="submission" date="2020-01" db="EMBL/GenBank/DDBJ databases">
        <authorList>
            <consortium name="DOE Joint Genome Institute"/>
            <person name="Haridas S."/>
            <person name="Albert R."/>
            <person name="Binder M."/>
            <person name="Bloem J."/>
            <person name="Labutti K."/>
            <person name="Salamov A."/>
            <person name="Andreopoulos B."/>
            <person name="Baker S.E."/>
            <person name="Barry K."/>
            <person name="Bills G."/>
            <person name="Bluhm B.H."/>
            <person name="Cannon C."/>
            <person name="Castanera R."/>
            <person name="Culley D.E."/>
            <person name="Daum C."/>
            <person name="Ezra D."/>
            <person name="Gonzalez J.B."/>
            <person name="Henrissat B."/>
            <person name="Kuo A."/>
            <person name="Liang C."/>
            <person name="Lipzen A."/>
            <person name="Lutzoni F."/>
            <person name="Magnuson J."/>
            <person name="Mondo S."/>
            <person name="Nolan M."/>
            <person name="Ohm R."/>
            <person name="Pangilinan J."/>
            <person name="Park H.-J."/>
            <person name="Ramirez L."/>
            <person name="Alfaro M."/>
            <person name="Sun H."/>
            <person name="Tritt A."/>
            <person name="Yoshinaga Y."/>
            <person name="Zwiers L.-H."/>
            <person name="Turgeon B.G."/>
            <person name="Goodwin S.B."/>
            <person name="Spatafora J.W."/>
            <person name="Crous P.W."/>
            <person name="Grigoriev I.V."/>
        </authorList>
    </citation>
    <scope>NUCLEOTIDE SEQUENCE</scope>
    <source>
        <strain evidence="3">IPT5</strain>
    </source>
</reference>
<feature type="transmembrane region" description="Helical" evidence="1">
    <location>
        <begin position="161"/>
        <end position="182"/>
    </location>
</feature>
<dbReference type="OrthoDB" id="3210850at2759"/>
<dbReference type="PANTHER" id="PTHR38848">
    <property type="entry name" value="G-PROTEIN COUPLED RECEPTORS FAMILY 3 PROFILE DOMAIN-CONTAINING PROTEIN"/>
    <property type="match status" value="1"/>
</dbReference>
<evidence type="ECO:0000256" key="1">
    <source>
        <dbReference type="SAM" id="Phobius"/>
    </source>
</evidence>
<proteinExistence type="predicted"/>
<feature type="signal peptide" evidence="2">
    <location>
        <begin position="1"/>
        <end position="17"/>
    </location>
</feature>
<accession>A0A6A7BFZ5</accession>
<keyword evidence="2" id="KW-0732">Signal</keyword>
<dbReference type="AlphaFoldDB" id="A0A6A7BFZ5"/>
<name>A0A6A7BFZ5_9PLEO</name>
<sequence>MTAILWLLSSLVVTTTSAPAPAHNTADIAVHVTKLRAQSSVKHGETATSRTAYTAMSLCSVTLLTALAGNRLHSMGLQQIKNPNFTQLLVMMLYAFSLSFVISAAIVTIGLDLATMGTCRGAIILCLAFYVGSKVTMYIFLVERAHAMRAPFMRRHCDMVWLLSMLAIGLGFGSAAITGFVWPIADFESHNRRCHIGLRRRVTIPLLGFDILLNVFLTLVFVYLISPTVRTINIPFCAFPASRFTMCLGNICSRARDTVTVDLHRSNQRMVRQMEHLLVKTLVGSVLIMLPTLGNLISLCVLGGRELGWVCLTICTLDVTWQTCVFHWLTEGISEARQKALAGLVMESKRDSTPKS</sequence>
<feature type="transmembrane region" description="Helical" evidence="1">
    <location>
        <begin position="202"/>
        <end position="225"/>
    </location>
</feature>
<keyword evidence="1" id="KW-0812">Transmembrane</keyword>
<feature type="transmembrane region" description="Helical" evidence="1">
    <location>
        <begin position="88"/>
        <end position="109"/>
    </location>
</feature>
<feature type="transmembrane region" description="Helical" evidence="1">
    <location>
        <begin position="121"/>
        <end position="141"/>
    </location>
</feature>
<evidence type="ECO:0000313" key="4">
    <source>
        <dbReference type="Proteomes" id="UP000799423"/>
    </source>
</evidence>
<keyword evidence="1" id="KW-0472">Membrane</keyword>
<dbReference type="EMBL" id="MU006293">
    <property type="protein sequence ID" value="KAF2854361.1"/>
    <property type="molecule type" value="Genomic_DNA"/>
</dbReference>